<dbReference type="WBParaSite" id="PDA_v2.g13057.t1">
    <property type="protein sequence ID" value="PDA_v2.g13057.t1"/>
    <property type="gene ID" value="PDA_v2.g13057"/>
</dbReference>
<sequence length="75" mass="8629">MVHNDMVVVEQKVHPWLLQCTDTQNLLVHQPIAKTIFDSETLIEILLLDLIIGRRDAEPDSNELVKEELITLLAR</sequence>
<proteinExistence type="predicted"/>
<dbReference type="AlphaFoldDB" id="A0A914P580"/>
<keyword evidence="1" id="KW-1185">Reference proteome</keyword>
<evidence type="ECO:0000313" key="2">
    <source>
        <dbReference type="WBParaSite" id="PDA_v2.g13057.t1"/>
    </source>
</evidence>
<reference evidence="2" key="1">
    <citation type="submission" date="2022-11" db="UniProtKB">
        <authorList>
            <consortium name="WormBaseParasite"/>
        </authorList>
    </citation>
    <scope>IDENTIFICATION</scope>
</reference>
<accession>A0A914P580</accession>
<organism evidence="1 2">
    <name type="scientific">Panagrolaimus davidi</name>
    <dbReference type="NCBI Taxonomy" id="227884"/>
    <lineage>
        <taxon>Eukaryota</taxon>
        <taxon>Metazoa</taxon>
        <taxon>Ecdysozoa</taxon>
        <taxon>Nematoda</taxon>
        <taxon>Chromadorea</taxon>
        <taxon>Rhabditida</taxon>
        <taxon>Tylenchina</taxon>
        <taxon>Panagrolaimomorpha</taxon>
        <taxon>Panagrolaimoidea</taxon>
        <taxon>Panagrolaimidae</taxon>
        <taxon>Panagrolaimus</taxon>
    </lineage>
</organism>
<protein>
    <submittedName>
        <fullName evidence="2">Uncharacterized protein</fullName>
    </submittedName>
</protein>
<evidence type="ECO:0000313" key="1">
    <source>
        <dbReference type="Proteomes" id="UP000887578"/>
    </source>
</evidence>
<dbReference type="Proteomes" id="UP000887578">
    <property type="component" value="Unplaced"/>
</dbReference>
<name>A0A914P580_9BILA</name>